<dbReference type="Gene3D" id="1.10.287.1040">
    <property type="entry name" value="Exonuclease VII, small subunit"/>
    <property type="match status" value="1"/>
</dbReference>
<comment type="similarity">
    <text evidence="1">Belongs to the XseB family.</text>
</comment>
<dbReference type="InterPro" id="IPR037004">
    <property type="entry name" value="Exonuc_VII_ssu_sf"/>
</dbReference>
<sequence length="72" mass="7871">MAADQTEFPDVAEFSYEQARDELVDVVARLEGGQVGLEESMTLWRRGEALAAHCTAWLTQAEAAVAEQSQEG</sequence>
<evidence type="ECO:0000256" key="4">
    <source>
        <dbReference type="ARBA" id="ARBA00022801"/>
    </source>
</evidence>
<keyword evidence="8" id="KW-1185">Reference proteome</keyword>
<proteinExistence type="inferred from homology"/>
<comment type="caution">
    <text evidence="7">The sequence shown here is derived from an EMBL/GenBank/DDBJ whole genome shotgun (WGS) entry which is preliminary data.</text>
</comment>
<dbReference type="Proteomes" id="UP000035763">
    <property type="component" value="Unassembled WGS sequence"/>
</dbReference>
<dbReference type="InterPro" id="IPR003761">
    <property type="entry name" value="Exonuc_VII_S"/>
</dbReference>
<dbReference type="NCBIfam" id="TIGR01280">
    <property type="entry name" value="xseB"/>
    <property type="match status" value="1"/>
</dbReference>
<dbReference type="EMBL" id="CAJA01000174">
    <property type="protein sequence ID" value="CCH73311.1"/>
    <property type="molecule type" value="Genomic_DNA"/>
</dbReference>
<evidence type="ECO:0000313" key="8">
    <source>
        <dbReference type="Proteomes" id="UP000035763"/>
    </source>
</evidence>
<dbReference type="NCBIfam" id="NF002139">
    <property type="entry name" value="PRK00977.1-3"/>
    <property type="match status" value="1"/>
</dbReference>
<dbReference type="Pfam" id="PF02609">
    <property type="entry name" value="Exonuc_VII_S"/>
    <property type="match status" value="1"/>
</dbReference>
<dbReference type="GO" id="GO:0008855">
    <property type="term" value="F:exodeoxyribonuclease VII activity"/>
    <property type="evidence" value="ECO:0007669"/>
    <property type="project" value="UniProtKB-UniRule"/>
</dbReference>
<dbReference type="GO" id="GO:0009318">
    <property type="term" value="C:exodeoxyribonuclease VII complex"/>
    <property type="evidence" value="ECO:0007669"/>
    <property type="project" value="UniProtKB-UniRule"/>
</dbReference>
<keyword evidence="4 7" id="KW-0378">Hydrolase</keyword>
<keyword evidence="2" id="KW-0963">Cytoplasm</keyword>
<dbReference type="EC" id="3.1.11.6" evidence="6"/>
<protein>
    <recommendedName>
        <fullName evidence="6">Exodeoxyribonuclease VII small subunit</fullName>
        <ecNumber evidence="6">3.1.11.6</ecNumber>
    </recommendedName>
</protein>
<accession>W6JX41</accession>
<gene>
    <name evidence="7" type="primary">xseB</name>
    <name evidence="7" type="ORF">BN11_2550011</name>
</gene>
<dbReference type="SUPFAM" id="SSF116842">
    <property type="entry name" value="XseB-like"/>
    <property type="match status" value="1"/>
</dbReference>
<evidence type="ECO:0000256" key="5">
    <source>
        <dbReference type="ARBA" id="ARBA00022839"/>
    </source>
</evidence>
<dbReference type="GO" id="GO:0005829">
    <property type="term" value="C:cytosol"/>
    <property type="evidence" value="ECO:0007669"/>
    <property type="project" value="TreeGrafter"/>
</dbReference>
<reference evidence="7 8" key="1">
    <citation type="journal article" date="2013" name="ISME J.">
        <title>A metabolic model for members of the genus Tetrasphaera involved in enhanced biological phosphorus removal.</title>
        <authorList>
            <person name="Kristiansen R."/>
            <person name="Nguyen H.T.T."/>
            <person name="Saunders A.M."/>
            <person name="Nielsen J.L."/>
            <person name="Wimmer R."/>
            <person name="Le V.Q."/>
            <person name="McIlroy S.J."/>
            <person name="Petrovski S."/>
            <person name="Seviour R.J."/>
            <person name="Calteau A."/>
            <person name="Nielsen K.L."/>
            <person name="Nielsen P.H."/>
        </authorList>
    </citation>
    <scope>NUCLEOTIDE SEQUENCE [LARGE SCALE GENOMIC DNA]</scope>
    <source>
        <strain evidence="7 8">Ben110</strain>
    </source>
</reference>
<evidence type="ECO:0000313" key="7">
    <source>
        <dbReference type="EMBL" id="CCH73311.1"/>
    </source>
</evidence>
<dbReference type="GO" id="GO:0006308">
    <property type="term" value="P:DNA catabolic process"/>
    <property type="evidence" value="ECO:0007669"/>
    <property type="project" value="UniProtKB-UniRule"/>
</dbReference>
<keyword evidence="3" id="KW-0540">Nuclease</keyword>
<evidence type="ECO:0000256" key="6">
    <source>
        <dbReference type="NCBIfam" id="TIGR01280"/>
    </source>
</evidence>
<dbReference type="STRING" id="1193182.BN11_2550011"/>
<dbReference type="RefSeq" id="WP_048698821.1">
    <property type="nucleotide sequence ID" value="NZ_HG764815.1"/>
</dbReference>
<evidence type="ECO:0000256" key="1">
    <source>
        <dbReference type="ARBA" id="ARBA00009998"/>
    </source>
</evidence>
<dbReference type="AlphaFoldDB" id="W6JX41"/>
<name>W6JX41_9MICO</name>
<organism evidence="7 8">
    <name type="scientific">Nostocoides australiense Ben110</name>
    <dbReference type="NCBI Taxonomy" id="1193182"/>
    <lineage>
        <taxon>Bacteria</taxon>
        <taxon>Bacillati</taxon>
        <taxon>Actinomycetota</taxon>
        <taxon>Actinomycetes</taxon>
        <taxon>Micrococcales</taxon>
        <taxon>Intrasporangiaceae</taxon>
        <taxon>Nostocoides</taxon>
    </lineage>
</organism>
<evidence type="ECO:0000256" key="2">
    <source>
        <dbReference type="ARBA" id="ARBA00022490"/>
    </source>
</evidence>
<keyword evidence="5" id="KW-0269">Exonuclease</keyword>
<dbReference type="PANTHER" id="PTHR34137:SF1">
    <property type="entry name" value="EXODEOXYRIBONUCLEASE 7 SMALL SUBUNIT"/>
    <property type="match status" value="1"/>
</dbReference>
<evidence type="ECO:0000256" key="3">
    <source>
        <dbReference type="ARBA" id="ARBA00022722"/>
    </source>
</evidence>
<dbReference type="OrthoDB" id="5244334at2"/>
<dbReference type="PANTHER" id="PTHR34137">
    <property type="entry name" value="EXODEOXYRIBONUCLEASE 7 SMALL SUBUNIT"/>
    <property type="match status" value="1"/>
</dbReference>